<reference evidence="3" key="1">
    <citation type="submission" date="2018-12" db="EMBL/GenBank/DDBJ databases">
        <title>Bacillus chawlae sp. nov., Bacillus glennii sp. nov., and Bacillus saganii sp. nov. Isolated from the Vehicle Assembly Building at Kennedy Space Center where the Viking Spacecraft were Assembled.</title>
        <authorList>
            <person name="Seuylemezian A."/>
            <person name="Vaishampayan P."/>
        </authorList>
    </citation>
    <scope>NUCLEOTIDE SEQUENCE [LARGE SCALE GENOMIC DNA]</scope>
    <source>
        <strain evidence="3">DSM 13966</strain>
    </source>
</reference>
<proteinExistence type="predicted"/>
<evidence type="ECO:0000313" key="3">
    <source>
        <dbReference type="Proteomes" id="UP000279911"/>
    </source>
</evidence>
<sequence length="188" mass="22676">MENFLEELIYDLQKKKQGHIFYYFNDKESYIQNAFTFIVSVINSGSHIMLVENDRNLLLLQEQLNKQLNEDQWKRLHILNNFDFYYSNRDFHAETILSYFKKNIEPLLDTNVPICTWGLVEWSDEKNITANIEKYEQEFDQFVREKGIISVCAYDAKRTPEKMKEILMRCHEIMMTDDQYVYLESHSI</sequence>
<dbReference type="EMBL" id="RSFW01000006">
    <property type="protein sequence ID" value="RSD28788.1"/>
    <property type="molecule type" value="Genomic_DNA"/>
</dbReference>
<gene>
    <name evidence="2" type="ORF">EJA10_04255</name>
</gene>
<evidence type="ECO:0000313" key="2">
    <source>
        <dbReference type="EMBL" id="RSD28788.1"/>
    </source>
</evidence>
<feature type="domain" description="MEDS" evidence="1">
    <location>
        <begin position="19"/>
        <end position="171"/>
    </location>
</feature>
<protein>
    <submittedName>
        <fullName evidence="2">3-ketoacyl-ACP reductase</fullName>
    </submittedName>
</protein>
<accession>A0A3R9ECI4</accession>
<dbReference type="OrthoDB" id="2855396at2"/>
<dbReference type="AlphaFoldDB" id="A0A3R9ECI4"/>
<dbReference type="InterPro" id="IPR025847">
    <property type="entry name" value="MEDS_domain"/>
</dbReference>
<dbReference type="RefSeq" id="WP_125478750.1">
    <property type="nucleotide sequence ID" value="NZ_RSFW01000006.1"/>
</dbReference>
<comment type="caution">
    <text evidence="2">The sequence shown here is derived from an EMBL/GenBank/DDBJ whole genome shotgun (WGS) entry which is preliminary data.</text>
</comment>
<organism evidence="2 3">
    <name type="scientific">Mesobacillus subterraneus</name>
    <dbReference type="NCBI Taxonomy" id="285983"/>
    <lineage>
        <taxon>Bacteria</taxon>
        <taxon>Bacillati</taxon>
        <taxon>Bacillota</taxon>
        <taxon>Bacilli</taxon>
        <taxon>Bacillales</taxon>
        <taxon>Bacillaceae</taxon>
        <taxon>Mesobacillus</taxon>
    </lineage>
</organism>
<name>A0A3R9ECI4_9BACI</name>
<evidence type="ECO:0000259" key="1">
    <source>
        <dbReference type="Pfam" id="PF14417"/>
    </source>
</evidence>
<dbReference type="Pfam" id="PF14417">
    <property type="entry name" value="MEDS"/>
    <property type="match status" value="1"/>
</dbReference>
<dbReference type="Proteomes" id="UP000279911">
    <property type="component" value="Unassembled WGS sequence"/>
</dbReference>